<accession>A0A382QEY9</accession>
<organism evidence="2">
    <name type="scientific">marine metagenome</name>
    <dbReference type="NCBI Taxonomy" id="408172"/>
    <lineage>
        <taxon>unclassified sequences</taxon>
        <taxon>metagenomes</taxon>
        <taxon>ecological metagenomes</taxon>
    </lineage>
</organism>
<sequence>MILCNCIKYGVNDLPILYSRSHSKYPSEKLNPNNISAKPLIAVIDALGDGGFIINHAKPNRWGKEHEPGADDIGHTSEFFFD</sequence>
<reference evidence="2" key="1">
    <citation type="submission" date="2018-05" db="EMBL/GenBank/DDBJ databases">
        <authorList>
            <person name="Lanie J.A."/>
            <person name="Ng W.-L."/>
            <person name="Kazmierczak K.M."/>
            <person name="Andrzejewski T.M."/>
            <person name="Davidsen T.M."/>
            <person name="Wayne K.J."/>
            <person name="Tettelin H."/>
            <person name="Glass J.I."/>
            <person name="Rusch D."/>
            <person name="Podicherti R."/>
            <person name="Tsui H.-C.T."/>
            <person name="Winkler M.E."/>
        </authorList>
    </citation>
    <scope>NUCLEOTIDE SEQUENCE</scope>
</reference>
<name>A0A382QEY9_9ZZZZ</name>
<feature type="region of interest" description="Disordered" evidence="1">
    <location>
        <begin position="63"/>
        <end position="82"/>
    </location>
</feature>
<evidence type="ECO:0000256" key="1">
    <source>
        <dbReference type="SAM" id="MobiDB-lite"/>
    </source>
</evidence>
<evidence type="ECO:0000313" key="2">
    <source>
        <dbReference type="EMBL" id="SVC83172.1"/>
    </source>
</evidence>
<proteinExistence type="predicted"/>
<feature type="compositionally biased region" description="Basic and acidic residues" evidence="1">
    <location>
        <begin position="63"/>
        <end position="75"/>
    </location>
</feature>
<dbReference type="AlphaFoldDB" id="A0A382QEY9"/>
<gene>
    <name evidence="2" type="ORF">METZ01_LOCUS336026</name>
</gene>
<dbReference type="EMBL" id="UINC01113512">
    <property type="protein sequence ID" value="SVC83172.1"/>
    <property type="molecule type" value="Genomic_DNA"/>
</dbReference>
<protein>
    <submittedName>
        <fullName evidence="2">Uncharacterized protein</fullName>
    </submittedName>
</protein>